<organism evidence="2 3">
    <name type="scientific">Acidisarcina polymorpha</name>
    <dbReference type="NCBI Taxonomy" id="2211140"/>
    <lineage>
        <taxon>Bacteria</taxon>
        <taxon>Pseudomonadati</taxon>
        <taxon>Acidobacteriota</taxon>
        <taxon>Terriglobia</taxon>
        <taxon>Terriglobales</taxon>
        <taxon>Acidobacteriaceae</taxon>
        <taxon>Acidisarcina</taxon>
    </lineage>
</organism>
<sequence>MPVVLLLVVAAGAISSRPNAVAQQSPVSREGASLRGDAQPLPEDRGANGLWQDLKRLHTWASMMMIVAHPDDEDGGMLTYESRGQGVRTSMLTLTRGEGGQNVVSSDADDALGLIRTNELLKADQYYGVDQYWSRVADYGFSKTIDEAFQQWGHDRVLYDAVRAVRLNRPLVITASFIGGITDGHGQHQVSGEMAQEVFSAAGNPDVFPDQIRAGLRPWSPLKVYARVPNYSLGKEGMFDYATGKWAPVRFYNYITKEWSTSVPSTDVVVPEGAYDPLLGLTYVQFARQGWGFQKTQNGGGYVVLPGEVNSDYHRYGSRMKSGGSESSFFDGIDTSLGGIASLAHGDTAFLTAGLKTINAKVETAIAAFDPAAPQKTAPALHDGYLATDKLIRQLDQSSLSASDKANVREELDLKLQQFSTALAAALGLQIDALTTSEKSATQADTPPLSAEETPAAVTPGSKVFVRLHVFNPAMGNAGPAARLVKTSLVSPVDAASSVERLPETKSSDGARDAFFRVSLAANAAVTRPYFSRESTEQGYYNVDDPRWLNESFAPYPLQGWADFDYEGVPIKVGEVVQTVHRIEGAGSVENPLVIAPGISISIHPPAGAVPLTQTAFSLSTKVHSNLDGRAEGTVHLDLPHGWRSEPESTAFRLKTGEEEEVSFKVLPNKLEQRSYEIKAIASVGGHEYKDGYRTVGYPGLQPYNYYRPATYRARGVDVQVAPGLNLGYVMGPGDDIPQALEDLGVHPHLLSTEEIASGDLNRYNVIVLGIRAYAARPDLAANNSRLLEYVRNGGNLVVQYQTGEYDHSYGPYPYVLGRSPEKVVDERGTVTLLDPKSPLLSWPNQITPADFQGWVEERGHSFMQSWDSHYIALTETHDPEQDPQKGGLLYTREGKGIYIYVAFALYRQTPEAVPGAYRLLANLISAGLHP</sequence>
<dbReference type="CDD" id="cd03143">
    <property type="entry name" value="A4_beta-galactosidase_middle_domain"/>
    <property type="match status" value="1"/>
</dbReference>
<keyword evidence="3" id="KW-1185">Reference proteome</keyword>
<feature type="region of interest" description="Disordered" evidence="1">
    <location>
        <begin position="18"/>
        <end position="47"/>
    </location>
</feature>
<dbReference type="Pfam" id="PF02585">
    <property type="entry name" value="PIG-L"/>
    <property type="match status" value="1"/>
</dbReference>
<evidence type="ECO:0000313" key="3">
    <source>
        <dbReference type="Proteomes" id="UP000253606"/>
    </source>
</evidence>
<proteinExistence type="predicted"/>
<evidence type="ECO:0000256" key="1">
    <source>
        <dbReference type="SAM" id="MobiDB-lite"/>
    </source>
</evidence>
<dbReference type="SUPFAM" id="SSF52317">
    <property type="entry name" value="Class I glutamine amidotransferase-like"/>
    <property type="match status" value="1"/>
</dbReference>
<dbReference type="InterPro" id="IPR029062">
    <property type="entry name" value="Class_I_gatase-like"/>
</dbReference>
<dbReference type="InterPro" id="IPR024078">
    <property type="entry name" value="LmbE-like_dom_sf"/>
</dbReference>
<dbReference type="Proteomes" id="UP000253606">
    <property type="component" value="Chromosome"/>
</dbReference>
<dbReference type="SUPFAM" id="SSF102588">
    <property type="entry name" value="LmbE-like"/>
    <property type="match status" value="1"/>
</dbReference>
<evidence type="ECO:0000313" key="2">
    <source>
        <dbReference type="EMBL" id="AXC10773.1"/>
    </source>
</evidence>
<accession>A0A2Z5FV59</accession>
<dbReference type="Gene3D" id="3.40.50.880">
    <property type="match status" value="1"/>
</dbReference>
<dbReference type="Gene3D" id="3.40.50.10320">
    <property type="entry name" value="LmbE-like"/>
    <property type="match status" value="1"/>
</dbReference>
<dbReference type="KEGG" id="abas:ACPOL_1427"/>
<dbReference type="AlphaFoldDB" id="A0A2Z5FV59"/>
<reference evidence="2 3" key="1">
    <citation type="journal article" date="2018" name="Front. Microbiol.">
        <title>Hydrolytic Capabilities as a Key to Environmental Success: Chitinolytic and Cellulolytic Acidobacteria From Acidic Sub-arctic Soils and Boreal Peatlands.</title>
        <authorList>
            <person name="Belova S.E."/>
            <person name="Ravin N.V."/>
            <person name="Pankratov T.A."/>
            <person name="Rakitin A.L."/>
            <person name="Ivanova A.A."/>
            <person name="Beletsky A.V."/>
            <person name="Mardanov A.V."/>
            <person name="Sinninghe Damste J.S."/>
            <person name="Dedysh S.N."/>
        </authorList>
    </citation>
    <scope>NUCLEOTIDE SEQUENCE [LARGE SCALE GENOMIC DNA]</scope>
    <source>
        <strain evidence="2 3">SBC82</strain>
    </source>
</reference>
<name>A0A2Z5FV59_9BACT</name>
<gene>
    <name evidence="2" type="ORF">ACPOL_1427</name>
</gene>
<protein>
    <recommendedName>
        <fullName evidence="4">LmbE family protein</fullName>
    </recommendedName>
</protein>
<evidence type="ECO:0008006" key="4">
    <source>
        <dbReference type="Google" id="ProtNLM"/>
    </source>
</evidence>
<feature type="compositionally biased region" description="Polar residues" evidence="1">
    <location>
        <begin position="18"/>
        <end position="27"/>
    </location>
</feature>
<dbReference type="EMBL" id="CP030840">
    <property type="protein sequence ID" value="AXC10773.1"/>
    <property type="molecule type" value="Genomic_DNA"/>
</dbReference>
<dbReference type="InterPro" id="IPR003737">
    <property type="entry name" value="GlcNAc_PI_deacetylase-related"/>
</dbReference>